<dbReference type="SUPFAM" id="SSF50104">
    <property type="entry name" value="Translation proteins SH3-like domain"/>
    <property type="match status" value="1"/>
</dbReference>
<protein>
    <submittedName>
        <fullName evidence="5">Transcriptional activator RfaH</fullName>
    </submittedName>
</protein>
<dbReference type="InterPro" id="IPR036735">
    <property type="entry name" value="NGN_dom_sf"/>
</dbReference>
<gene>
    <name evidence="5" type="ORF">Q31b_21850</name>
</gene>
<evidence type="ECO:0000259" key="4">
    <source>
        <dbReference type="Pfam" id="PF02357"/>
    </source>
</evidence>
<dbReference type="OrthoDB" id="275381at2"/>
<evidence type="ECO:0000256" key="3">
    <source>
        <dbReference type="ARBA" id="ARBA00023163"/>
    </source>
</evidence>
<dbReference type="InterPro" id="IPR006645">
    <property type="entry name" value="NGN-like_dom"/>
</dbReference>
<dbReference type="InterPro" id="IPR008991">
    <property type="entry name" value="Translation_prot_SH3-like_sf"/>
</dbReference>
<dbReference type="Gene3D" id="3.30.70.940">
    <property type="entry name" value="NusG, N-terminal domain"/>
    <property type="match status" value="1"/>
</dbReference>
<evidence type="ECO:0000313" key="6">
    <source>
        <dbReference type="Proteomes" id="UP000315471"/>
    </source>
</evidence>
<dbReference type="SUPFAM" id="SSF82679">
    <property type="entry name" value="N-utilization substance G protein NusG, N-terminal domain"/>
    <property type="match status" value="1"/>
</dbReference>
<dbReference type="PANTHER" id="PTHR30265:SF2">
    <property type="entry name" value="TRANSCRIPTION TERMINATION_ANTITERMINATION PROTEIN NUSG"/>
    <property type="match status" value="1"/>
</dbReference>
<keyword evidence="6" id="KW-1185">Reference proteome</keyword>
<evidence type="ECO:0000313" key="5">
    <source>
        <dbReference type="EMBL" id="TWU43147.1"/>
    </source>
</evidence>
<dbReference type="AlphaFoldDB" id="A0A5C6E5C2"/>
<name>A0A5C6E5C2_9BACT</name>
<evidence type="ECO:0000256" key="1">
    <source>
        <dbReference type="ARBA" id="ARBA00022814"/>
    </source>
</evidence>
<dbReference type="GO" id="GO:0031564">
    <property type="term" value="P:transcription antitermination"/>
    <property type="evidence" value="ECO:0007669"/>
    <property type="project" value="UniProtKB-KW"/>
</dbReference>
<comment type="caution">
    <text evidence="5">The sequence shown here is derived from an EMBL/GenBank/DDBJ whole genome shotgun (WGS) entry which is preliminary data.</text>
</comment>
<dbReference type="EMBL" id="SJPY01000003">
    <property type="protein sequence ID" value="TWU43147.1"/>
    <property type="molecule type" value="Genomic_DNA"/>
</dbReference>
<dbReference type="Proteomes" id="UP000315471">
    <property type="component" value="Unassembled WGS sequence"/>
</dbReference>
<dbReference type="PANTHER" id="PTHR30265">
    <property type="entry name" value="RHO-INTERACTING TRANSCRIPTION TERMINATION FACTOR NUSG"/>
    <property type="match status" value="1"/>
</dbReference>
<feature type="domain" description="NusG-like N-terminal" evidence="4">
    <location>
        <begin position="25"/>
        <end position="90"/>
    </location>
</feature>
<dbReference type="GO" id="GO:0005829">
    <property type="term" value="C:cytosol"/>
    <property type="evidence" value="ECO:0007669"/>
    <property type="project" value="TreeGrafter"/>
</dbReference>
<organism evidence="5 6">
    <name type="scientific">Novipirellula aureliae</name>
    <dbReference type="NCBI Taxonomy" id="2527966"/>
    <lineage>
        <taxon>Bacteria</taxon>
        <taxon>Pseudomonadati</taxon>
        <taxon>Planctomycetota</taxon>
        <taxon>Planctomycetia</taxon>
        <taxon>Pirellulales</taxon>
        <taxon>Pirellulaceae</taxon>
        <taxon>Novipirellula</taxon>
    </lineage>
</organism>
<accession>A0A5C6E5C2</accession>
<proteinExistence type="predicted"/>
<reference evidence="5 6" key="1">
    <citation type="submission" date="2019-02" db="EMBL/GenBank/DDBJ databases">
        <title>Deep-cultivation of Planctomycetes and their phenomic and genomic characterization uncovers novel biology.</title>
        <authorList>
            <person name="Wiegand S."/>
            <person name="Jogler M."/>
            <person name="Boedeker C."/>
            <person name="Pinto D."/>
            <person name="Vollmers J."/>
            <person name="Rivas-Marin E."/>
            <person name="Kohn T."/>
            <person name="Peeters S.H."/>
            <person name="Heuer A."/>
            <person name="Rast P."/>
            <person name="Oberbeckmann S."/>
            <person name="Bunk B."/>
            <person name="Jeske O."/>
            <person name="Meyerdierks A."/>
            <person name="Storesund J.E."/>
            <person name="Kallscheuer N."/>
            <person name="Luecker S."/>
            <person name="Lage O.M."/>
            <person name="Pohl T."/>
            <person name="Merkel B.J."/>
            <person name="Hornburger P."/>
            <person name="Mueller R.-W."/>
            <person name="Bruemmer F."/>
            <person name="Labrenz M."/>
            <person name="Spormann A.M."/>
            <person name="Op Den Camp H."/>
            <person name="Overmann J."/>
            <person name="Amann R."/>
            <person name="Jetten M.S.M."/>
            <person name="Mascher T."/>
            <person name="Medema M.H."/>
            <person name="Devos D.P."/>
            <person name="Kaster A.-K."/>
            <person name="Ovreas L."/>
            <person name="Rohde M."/>
            <person name="Galperin M.Y."/>
            <person name="Jogler C."/>
        </authorList>
    </citation>
    <scope>NUCLEOTIDE SEQUENCE [LARGE SCALE GENOMIC DNA]</scope>
    <source>
        <strain evidence="5 6">Q31b</strain>
    </source>
</reference>
<keyword evidence="2" id="KW-0805">Transcription regulation</keyword>
<dbReference type="Pfam" id="PF02357">
    <property type="entry name" value="NusG"/>
    <property type="match status" value="1"/>
</dbReference>
<sequence length="188" mass="21659">MPILPPEGDCLPLDLLDREEVSSQRWWLMYTKSRQEKMLMRHLRKHGVWHYGPQIPDRKRSPSGRVRTTFSMLFSSYVFVCCQHDQDDEARYQSICSGCVIKAAEITEVDKLVADLRQIRDLVAMGVPLTIESRLTSGQNVRIRSGAFNGYEGTVLRRENETRLLVAVRFMEQGVSVKLDDCQLELIV</sequence>
<dbReference type="GO" id="GO:0006354">
    <property type="term" value="P:DNA-templated transcription elongation"/>
    <property type="evidence" value="ECO:0007669"/>
    <property type="project" value="InterPro"/>
</dbReference>
<dbReference type="RefSeq" id="WP_146599624.1">
    <property type="nucleotide sequence ID" value="NZ_SJPY01000003.1"/>
</dbReference>
<keyword evidence="3" id="KW-0804">Transcription</keyword>
<keyword evidence="1" id="KW-0889">Transcription antitermination</keyword>
<evidence type="ECO:0000256" key="2">
    <source>
        <dbReference type="ARBA" id="ARBA00023015"/>
    </source>
</evidence>
<dbReference type="InterPro" id="IPR043425">
    <property type="entry name" value="NusG-like"/>
</dbReference>